<dbReference type="InterPro" id="IPR009866">
    <property type="entry name" value="NADH_UbQ_OxRdtase_NDUFB4_su"/>
</dbReference>
<dbReference type="PANTHER" id="PTHR15469">
    <property type="entry name" value="NADH-UBIQUINONE OXIDOREDUCTASE B15 SUBUNIT"/>
    <property type="match status" value="1"/>
</dbReference>
<keyword evidence="11 14" id="KW-0472">Membrane</keyword>
<keyword evidence="4" id="KW-0813">Transport</keyword>
<organism evidence="15">
    <name type="scientific">Rhipicephalus pulchellus</name>
    <name type="common">Yellow backed tick</name>
    <name type="synonym">Dermacentor pulchellus</name>
    <dbReference type="NCBI Taxonomy" id="72859"/>
    <lineage>
        <taxon>Eukaryota</taxon>
        <taxon>Metazoa</taxon>
        <taxon>Ecdysozoa</taxon>
        <taxon>Arthropoda</taxon>
        <taxon>Chelicerata</taxon>
        <taxon>Arachnida</taxon>
        <taxon>Acari</taxon>
        <taxon>Parasitiformes</taxon>
        <taxon>Ixodida</taxon>
        <taxon>Ixodoidea</taxon>
        <taxon>Ixodidae</taxon>
        <taxon>Rhipicephalinae</taxon>
        <taxon>Rhipicephalus</taxon>
        <taxon>Rhipicephalus</taxon>
    </lineage>
</organism>
<evidence type="ECO:0000256" key="10">
    <source>
        <dbReference type="ARBA" id="ARBA00023128"/>
    </source>
</evidence>
<feature type="transmembrane region" description="Helical" evidence="14">
    <location>
        <begin position="81"/>
        <end position="100"/>
    </location>
</feature>
<dbReference type="AlphaFoldDB" id="L7LXM8"/>
<evidence type="ECO:0000256" key="13">
    <source>
        <dbReference type="ARBA" id="ARBA00030987"/>
    </source>
</evidence>
<evidence type="ECO:0000313" key="15">
    <source>
        <dbReference type="EMBL" id="JAA55658.1"/>
    </source>
</evidence>
<sequence length="147" mass="17086">MAYRVPSSIRVETDLTHEEKRLIQERAKLKAQLRQEYLRQLTDPHKHGSGGYLFDPQMMRFQAARSHSMIFEHFRPTPKGGLQFFAATFLPMLVLGYFVYKDRVRIVTPSPVIKLPFASFLLKPLTCVSLNSFQRASLVNRKVTWCL</sequence>
<evidence type="ECO:0000256" key="12">
    <source>
        <dbReference type="ARBA" id="ARBA00030212"/>
    </source>
</evidence>
<evidence type="ECO:0000256" key="7">
    <source>
        <dbReference type="ARBA" id="ARBA00022792"/>
    </source>
</evidence>
<dbReference type="EMBL" id="GACK01009376">
    <property type="protein sequence ID" value="JAA55658.1"/>
    <property type="molecule type" value="mRNA"/>
</dbReference>
<evidence type="ECO:0000256" key="6">
    <source>
        <dbReference type="ARBA" id="ARBA00022692"/>
    </source>
</evidence>
<accession>L7LXM8</accession>
<reference evidence="15" key="2">
    <citation type="journal article" date="2015" name="J. Proteomics">
        <title>Sexual differences in the sialomes of the zebra tick, Rhipicephalus pulchellus.</title>
        <authorList>
            <person name="Tan A.W."/>
            <person name="Francischetti I.M."/>
            <person name="Slovak M."/>
            <person name="Kini R.M."/>
            <person name="Ribeiro J.M."/>
        </authorList>
    </citation>
    <scope>NUCLEOTIDE SEQUENCE</scope>
    <source>
        <tissue evidence="15">Salivary gland</tissue>
    </source>
</reference>
<evidence type="ECO:0000256" key="5">
    <source>
        <dbReference type="ARBA" id="ARBA00022660"/>
    </source>
</evidence>
<evidence type="ECO:0000256" key="9">
    <source>
        <dbReference type="ARBA" id="ARBA00022989"/>
    </source>
</evidence>
<name>L7LXM8_RHIPC</name>
<evidence type="ECO:0000256" key="14">
    <source>
        <dbReference type="SAM" id="Phobius"/>
    </source>
</evidence>
<keyword evidence="6 14" id="KW-0812">Transmembrane</keyword>
<evidence type="ECO:0000256" key="3">
    <source>
        <dbReference type="ARBA" id="ARBA00018681"/>
    </source>
</evidence>
<evidence type="ECO:0000256" key="1">
    <source>
        <dbReference type="ARBA" id="ARBA00004434"/>
    </source>
</evidence>
<proteinExistence type="evidence at transcript level"/>
<dbReference type="PANTHER" id="PTHR15469:SF0">
    <property type="entry name" value="NADH DEHYDROGENASE [UBIQUINONE] 1 BETA SUBCOMPLEX SUBUNIT 4"/>
    <property type="match status" value="1"/>
</dbReference>
<dbReference type="Pfam" id="PF07225">
    <property type="entry name" value="NDUF_B4"/>
    <property type="match status" value="1"/>
</dbReference>
<keyword evidence="9 14" id="KW-1133">Transmembrane helix</keyword>
<protein>
    <recommendedName>
        <fullName evidence="3">NADH dehydrogenase [ubiquinone] 1 beta subcomplex subunit 4</fullName>
    </recommendedName>
    <alternativeName>
        <fullName evidence="12">Complex I-B15</fullName>
    </alternativeName>
    <alternativeName>
        <fullName evidence="13">NADH-ubiquinone oxidoreductase B15 subunit</fullName>
    </alternativeName>
</protein>
<evidence type="ECO:0000256" key="4">
    <source>
        <dbReference type="ARBA" id="ARBA00022448"/>
    </source>
</evidence>
<comment type="subcellular location">
    <subcellularLocation>
        <location evidence="1">Mitochondrion inner membrane</location>
        <topology evidence="1">Single-pass membrane protein</topology>
    </subcellularLocation>
</comment>
<evidence type="ECO:0000256" key="11">
    <source>
        <dbReference type="ARBA" id="ARBA00023136"/>
    </source>
</evidence>
<evidence type="ECO:0000256" key="2">
    <source>
        <dbReference type="ARBA" id="ARBA00007260"/>
    </source>
</evidence>
<keyword evidence="15" id="KW-0830">Ubiquinone</keyword>
<keyword evidence="10" id="KW-0496">Mitochondrion</keyword>
<dbReference type="GO" id="GO:0005743">
    <property type="term" value="C:mitochondrial inner membrane"/>
    <property type="evidence" value="ECO:0007669"/>
    <property type="project" value="UniProtKB-SubCell"/>
</dbReference>
<keyword evidence="5" id="KW-0679">Respiratory chain</keyword>
<comment type="similarity">
    <text evidence="2">Belongs to the complex I NDUFB4 subunit family.</text>
</comment>
<keyword evidence="7" id="KW-0999">Mitochondrion inner membrane</keyword>
<reference evidence="15" key="1">
    <citation type="submission" date="2012-11" db="EMBL/GenBank/DDBJ databases">
        <authorList>
            <person name="Lucero-Rivera Y.E."/>
            <person name="Tovar-Ramirez D."/>
        </authorList>
    </citation>
    <scope>NUCLEOTIDE SEQUENCE</scope>
    <source>
        <tissue evidence="15">Salivary gland</tissue>
    </source>
</reference>
<keyword evidence="8" id="KW-0249">Electron transport</keyword>
<evidence type="ECO:0000256" key="8">
    <source>
        <dbReference type="ARBA" id="ARBA00022982"/>
    </source>
</evidence>